<dbReference type="SMART" id="SM00327">
    <property type="entry name" value="VWA"/>
    <property type="match status" value="1"/>
</dbReference>
<dbReference type="Gene3D" id="3.40.50.410">
    <property type="entry name" value="von Willebrand factor, type A domain"/>
    <property type="match status" value="1"/>
</dbReference>
<keyword evidence="1" id="KW-0812">Transmembrane</keyword>
<dbReference type="RefSeq" id="WP_061070749.1">
    <property type="nucleotide sequence ID" value="NZ_CP014060.2"/>
</dbReference>
<sequence>MWRLDYPWLLALAPLAWIAWRLLPPYRPARAALRMPFFEQIATLTGRSPQRPDAAGGNGQLWLGVGVWLLLALALARPQWVEPPLTHSRPVRDVLLALDISQSMETADFRDAQGQPISRWSAVQAVVADFIAKRGDDRLGLIVFGTAAYPQAPLTLDHAALQLLLRHTAVGMAGPNTAVGDAIGLGIRMLDAVDEPDKVLILLTDGNDTGSAVPPQRAAALAARHHIRVHAIGMGDPQARGDDKIDFALLEHIAQSTGGRFFQANDRESLQQVYATLDQITPRQVETLSHQPKRDFFWVPVGLAVLLLALWHGAAALLAWRRDGRPAPAARAKEDGAWTST</sequence>
<proteinExistence type="predicted"/>
<dbReference type="SUPFAM" id="SSF53300">
    <property type="entry name" value="vWA-like"/>
    <property type="match status" value="1"/>
</dbReference>
<dbReference type="Proteomes" id="UP000060602">
    <property type="component" value="Chromosome"/>
</dbReference>
<name>A0A0X8NUJ8_ALCXX</name>
<reference evidence="4" key="1">
    <citation type="submission" date="2015-12" db="EMBL/GenBank/DDBJ databases">
        <title>FDA dAtabase for Regulatory Grade micrObial Sequences (FDA-ARGOS): Supporting development and validation of Infectious Disease Dx tests.</title>
        <authorList>
            <person name="Case J."/>
            <person name="Tallon L."/>
            <person name="Sadzewicz L."/>
            <person name="Sengamalay N."/>
            <person name="Ott S."/>
            <person name="Godinez A."/>
            <person name="Nagaraj S."/>
            <person name="Nadendla S."/>
            <person name="Sichtig H."/>
        </authorList>
    </citation>
    <scope>NUCLEOTIDE SEQUENCE [LARGE SCALE GENOMIC DNA]</scope>
    <source>
        <strain evidence="4">FDAARGOS_147</strain>
    </source>
</reference>
<keyword evidence="1" id="KW-0472">Membrane</keyword>
<evidence type="ECO:0000256" key="1">
    <source>
        <dbReference type="SAM" id="Phobius"/>
    </source>
</evidence>
<feature type="transmembrane region" description="Helical" evidence="1">
    <location>
        <begin position="296"/>
        <end position="320"/>
    </location>
</feature>
<dbReference type="AlphaFoldDB" id="A0A0X8NUJ8"/>
<dbReference type="Pfam" id="PF00092">
    <property type="entry name" value="VWA"/>
    <property type="match status" value="1"/>
</dbReference>
<dbReference type="PROSITE" id="PS50234">
    <property type="entry name" value="VWFA"/>
    <property type="match status" value="1"/>
</dbReference>
<dbReference type="InterPro" id="IPR050768">
    <property type="entry name" value="UPF0353/GerABKA_families"/>
</dbReference>
<evidence type="ECO:0000259" key="2">
    <source>
        <dbReference type="PROSITE" id="PS50234"/>
    </source>
</evidence>
<evidence type="ECO:0000313" key="4">
    <source>
        <dbReference type="Proteomes" id="UP000060602"/>
    </source>
</evidence>
<feature type="domain" description="VWFA" evidence="2">
    <location>
        <begin position="93"/>
        <end position="280"/>
    </location>
</feature>
<dbReference type="EMBL" id="CP014060">
    <property type="protein sequence ID" value="AMG34637.1"/>
    <property type="molecule type" value="Genomic_DNA"/>
</dbReference>
<keyword evidence="1" id="KW-1133">Transmembrane helix</keyword>
<dbReference type="PANTHER" id="PTHR22550:SF18">
    <property type="entry name" value="VWFA DOMAIN-CONTAINING PROTEIN"/>
    <property type="match status" value="1"/>
</dbReference>
<gene>
    <name evidence="3" type="ORF">AL504_00285</name>
</gene>
<dbReference type="InterPro" id="IPR002035">
    <property type="entry name" value="VWF_A"/>
</dbReference>
<dbReference type="InterPro" id="IPR036465">
    <property type="entry name" value="vWFA_dom_sf"/>
</dbReference>
<evidence type="ECO:0000313" key="3">
    <source>
        <dbReference type="EMBL" id="AMG34637.1"/>
    </source>
</evidence>
<organism evidence="3 4">
    <name type="scientific">Alcaligenes xylosoxydans xylosoxydans</name>
    <name type="common">Achromobacter xylosoxidans</name>
    <dbReference type="NCBI Taxonomy" id="85698"/>
    <lineage>
        <taxon>Bacteria</taxon>
        <taxon>Pseudomonadati</taxon>
        <taxon>Pseudomonadota</taxon>
        <taxon>Betaproteobacteria</taxon>
        <taxon>Burkholderiales</taxon>
        <taxon>Alcaligenaceae</taxon>
        <taxon>Achromobacter</taxon>
    </lineage>
</organism>
<protein>
    <submittedName>
        <fullName evidence="3">VWA domain-containing protein</fullName>
    </submittedName>
</protein>
<dbReference type="PANTHER" id="PTHR22550">
    <property type="entry name" value="SPORE GERMINATION PROTEIN"/>
    <property type="match status" value="1"/>
</dbReference>
<accession>A0A0X8NUJ8</accession>